<evidence type="ECO:0000259" key="11">
    <source>
        <dbReference type="SMART" id="SM01011"/>
    </source>
</evidence>
<keyword evidence="9" id="KW-0464">Manganese</keyword>
<dbReference type="GO" id="GO:0070006">
    <property type="term" value="F:metalloaminopeptidase activity"/>
    <property type="evidence" value="ECO:0007669"/>
    <property type="project" value="InterPro"/>
</dbReference>
<evidence type="ECO:0000256" key="2">
    <source>
        <dbReference type="ARBA" id="ARBA00001936"/>
    </source>
</evidence>
<dbReference type="Proteomes" id="UP000190166">
    <property type="component" value="Unassembled WGS sequence"/>
</dbReference>
<keyword evidence="7" id="KW-0378">Hydrolase</keyword>
<accession>A0A1T5NLW3</accession>
<protein>
    <recommendedName>
        <fullName evidence="4">Xaa-Pro aminopeptidase</fullName>
        <ecNumber evidence="4">3.4.11.9</ecNumber>
    </recommendedName>
</protein>
<dbReference type="SUPFAM" id="SSF53092">
    <property type="entry name" value="Creatinase/prolidase N-terminal domain"/>
    <property type="match status" value="1"/>
</dbReference>
<evidence type="ECO:0000313" key="13">
    <source>
        <dbReference type="Proteomes" id="UP000190166"/>
    </source>
</evidence>
<proteinExistence type="inferred from homology"/>
<evidence type="ECO:0000256" key="3">
    <source>
        <dbReference type="ARBA" id="ARBA00008766"/>
    </source>
</evidence>
<evidence type="ECO:0000256" key="1">
    <source>
        <dbReference type="ARBA" id="ARBA00001424"/>
    </source>
</evidence>
<comment type="cofactor">
    <cofactor evidence="2">
        <name>Mn(2+)</name>
        <dbReference type="ChEBI" id="CHEBI:29035"/>
    </cofactor>
</comment>
<keyword evidence="5" id="KW-0645">Protease</keyword>
<dbReference type="InterPro" id="IPR000994">
    <property type="entry name" value="Pept_M24"/>
</dbReference>
<dbReference type="SUPFAM" id="SSF55920">
    <property type="entry name" value="Creatinase/aminopeptidase"/>
    <property type="match status" value="1"/>
</dbReference>
<name>A0A1T5NLW3_9BACT</name>
<evidence type="ECO:0000256" key="7">
    <source>
        <dbReference type="ARBA" id="ARBA00022801"/>
    </source>
</evidence>
<evidence type="ECO:0000256" key="5">
    <source>
        <dbReference type="ARBA" id="ARBA00022670"/>
    </source>
</evidence>
<evidence type="ECO:0000256" key="4">
    <source>
        <dbReference type="ARBA" id="ARBA00012574"/>
    </source>
</evidence>
<dbReference type="InterPro" id="IPR007865">
    <property type="entry name" value="Aminopep_P_N"/>
</dbReference>
<dbReference type="InterPro" id="IPR052433">
    <property type="entry name" value="X-Pro_dipept-like"/>
</dbReference>
<dbReference type="Gene3D" id="3.40.350.10">
    <property type="entry name" value="Creatinase/prolidase N-terminal domain"/>
    <property type="match status" value="1"/>
</dbReference>
<keyword evidence="12" id="KW-0031">Aminopeptidase</keyword>
<dbReference type="PANTHER" id="PTHR43226">
    <property type="entry name" value="XAA-PRO AMINOPEPTIDASE 3"/>
    <property type="match status" value="1"/>
</dbReference>
<dbReference type="InterPro" id="IPR029149">
    <property type="entry name" value="Creatin/AminoP/Spt16_N"/>
</dbReference>
<organism evidence="12 13">
    <name type="scientific">Chitinophaga ginsengisegetis</name>
    <dbReference type="NCBI Taxonomy" id="393003"/>
    <lineage>
        <taxon>Bacteria</taxon>
        <taxon>Pseudomonadati</taxon>
        <taxon>Bacteroidota</taxon>
        <taxon>Chitinophagia</taxon>
        <taxon>Chitinophagales</taxon>
        <taxon>Chitinophagaceae</taxon>
        <taxon>Chitinophaga</taxon>
    </lineage>
</organism>
<dbReference type="STRING" id="393003.SAMN05660461_2145"/>
<keyword evidence="6 10" id="KW-0479">Metal-binding</keyword>
<dbReference type="GO" id="GO:0006508">
    <property type="term" value="P:proteolysis"/>
    <property type="evidence" value="ECO:0007669"/>
    <property type="project" value="UniProtKB-KW"/>
</dbReference>
<dbReference type="InterPro" id="IPR036005">
    <property type="entry name" value="Creatinase/aminopeptidase-like"/>
</dbReference>
<gene>
    <name evidence="12" type="ORF">SAMN05660461_2145</name>
</gene>
<dbReference type="Gene3D" id="3.90.230.10">
    <property type="entry name" value="Creatinase/methionine aminopeptidase superfamily"/>
    <property type="match status" value="1"/>
</dbReference>
<dbReference type="SMART" id="SM01011">
    <property type="entry name" value="AMP_N"/>
    <property type="match status" value="1"/>
</dbReference>
<feature type="domain" description="Aminopeptidase P N-terminal" evidence="11">
    <location>
        <begin position="35"/>
        <end position="171"/>
    </location>
</feature>
<dbReference type="PANTHER" id="PTHR43226:SF4">
    <property type="entry name" value="XAA-PRO AMINOPEPTIDASE 3"/>
    <property type="match status" value="1"/>
</dbReference>
<dbReference type="EMBL" id="FUZZ01000001">
    <property type="protein sequence ID" value="SKD01337.1"/>
    <property type="molecule type" value="Genomic_DNA"/>
</dbReference>
<keyword evidence="13" id="KW-1185">Reference proteome</keyword>
<evidence type="ECO:0000256" key="9">
    <source>
        <dbReference type="ARBA" id="ARBA00023211"/>
    </source>
</evidence>
<dbReference type="InterPro" id="IPR001131">
    <property type="entry name" value="Peptidase_M24B_aminopep-P_CS"/>
</dbReference>
<comment type="similarity">
    <text evidence="3 10">Belongs to the peptidase M24B family.</text>
</comment>
<dbReference type="AlphaFoldDB" id="A0A1T5NLW3"/>
<dbReference type="Pfam" id="PF05195">
    <property type="entry name" value="AMP_N"/>
    <property type="match status" value="1"/>
</dbReference>
<evidence type="ECO:0000256" key="10">
    <source>
        <dbReference type="RuleBase" id="RU000590"/>
    </source>
</evidence>
<evidence type="ECO:0000256" key="6">
    <source>
        <dbReference type="ARBA" id="ARBA00022723"/>
    </source>
</evidence>
<comment type="catalytic activity">
    <reaction evidence="1">
        <text>Release of any N-terminal amino acid, including proline, that is linked to proline, even from a dipeptide or tripeptide.</text>
        <dbReference type="EC" id="3.4.11.9"/>
    </reaction>
</comment>
<evidence type="ECO:0000256" key="8">
    <source>
        <dbReference type="ARBA" id="ARBA00023049"/>
    </source>
</evidence>
<dbReference type="EC" id="3.4.11.9" evidence="4"/>
<dbReference type="PROSITE" id="PS00491">
    <property type="entry name" value="PROLINE_PEPTIDASE"/>
    <property type="match status" value="1"/>
</dbReference>
<evidence type="ECO:0000313" key="12">
    <source>
        <dbReference type="EMBL" id="SKD01337.1"/>
    </source>
</evidence>
<sequence length="459" mass="52819">MTDLPVLTFFTFLPPEFYIGLKPHLKLSDMKNLPLDPQLFVKNRQRFVAKMQPQSIAIINSNDELPTNGDALYKFKQNSDLYWLTGIDQEDTMVVLYPDNPDPKYREVLVLVRPNELKEKWDGHRLRKDEAYAVSGMGTVVWLDSLDALLQQWINEAANIYLNSNENNRKANLVPVKDYRYVQELKVRYPVHNYLRAAVIFKELRAVKTPEEIKVMQEAMDITEKTFRRLLKFIKPGVWEHEIHAEILHEFLRNRSAGEAYSTIIASGDRARTLHYISNNQECKDGEVILMDFGAEYGGYNADLTRSVPVNGKFSPRQRQVYDACLHLHNYAKSILRPGITIAKYHEMVGEEATKQFIKIGLLTEEQVKNQDPETPAYRKYLYHGISHHLGIDVHDLGPSFHQPIPVGAVMTIEPGIYIEEEQLGIRIENNIWLTADGNVDLMKNIPITADEIEALMAK</sequence>
<keyword evidence="8" id="KW-0482">Metalloprotease</keyword>
<dbReference type="Pfam" id="PF00557">
    <property type="entry name" value="Peptidase_M24"/>
    <property type="match status" value="1"/>
</dbReference>
<reference evidence="12 13" key="1">
    <citation type="submission" date="2017-02" db="EMBL/GenBank/DDBJ databases">
        <authorList>
            <person name="Peterson S.W."/>
        </authorList>
    </citation>
    <scope>NUCLEOTIDE SEQUENCE [LARGE SCALE GENOMIC DNA]</scope>
    <source>
        <strain evidence="12 13">DSM 18108</strain>
    </source>
</reference>
<dbReference type="GO" id="GO:0030145">
    <property type="term" value="F:manganese ion binding"/>
    <property type="evidence" value="ECO:0007669"/>
    <property type="project" value="InterPro"/>
</dbReference>